<comment type="caution">
    <text evidence="1">The sequence shown here is derived from an EMBL/GenBank/DDBJ whole genome shotgun (WGS) entry which is preliminary data.</text>
</comment>
<keyword evidence="2" id="KW-1185">Reference proteome</keyword>
<gene>
    <name evidence="1" type="ORF">HPB50_014472</name>
</gene>
<evidence type="ECO:0000313" key="2">
    <source>
        <dbReference type="Proteomes" id="UP000821845"/>
    </source>
</evidence>
<accession>A0ACB7TKQ4</accession>
<proteinExistence type="predicted"/>
<organism evidence="1 2">
    <name type="scientific">Hyalomma asiaticum</name>
    <name type="common">Tick</name>
    <dbReference type="NCBI Taxonomy" id="266040"/>
    <lineage>
        <taxon>Eukaryota</taxon>
        <taxon>Metazoa</taxon>
        <taxon>Ecdysozoa</taxon>
        <taxon>Arthropoda</taxon>
        <taxon>Chelicerata</taxon>
        <taxon>Arachnida</taxon>
        <taxon>Acari</taxon>
        <taxon>Parasitiformes</taxon>
        <taxon>Ixodida</taxon>
        <taxon>Ixodoidea</taxon>
        <taxon>Ixodidae</taxon>
        <taxon>Hyalomminae</taxon>
        <taxon>Hyalomma</taxon>
    </lineage>
</organism>
<sequence length="725" mass="78215">MAAKRPSPSVRGDLAKGPYTASRAETRVPLAAKLPTAASVTPNAEQGLLRALSLGVPGHSRATPARETRASAQASKSSSKTSWRPTAPAPHARYPCKAPGRRPALARHTAAFADMGRPSEHAHGFTVQRQAEMHHGDLELREEAAHPGGSMAHLRADSHSMLVPRPAFWNTLMRRVLDTTRDIFHRRQDSIASLSTSQQRDTATETASSSYLMESMIGTTAFFRLSDRATSEPRGGHGVAALEAITSLATVPPQEDLARHVAPPGAVPELNLRPQVDRPPPELLDGDVVSATPQTAPNVSTMAEAEDASFAGATGALHIVCSTRSSGVSPEEHVEQYQDLMLSTKKMAEEARQEVRSAYDDALRILSESTFVQMPEIDIDELSRRAQEIIDEPNRASSGPIRSPVTTTASVRRLSLDRFDSWDTRALSLGVPGPSRATPAREPRASRPASRSWCKKSWRPTPSPPYARNPCKAPGRRPALTRHTAAFADMGRPSEPTHGFTVQSQAEMHRGDLELRVQAAPPGGSMAHLRADSHSMLVPRPAFWDTLLRRVFHTTRDIFHRRQDSTASLPTSQQRDTATETASSSSYLMESNEDTSSRDDSSARRMSNDRVIRAIFLSLFMFAASVCATTAFFRLSDRAASEPRGGHGVAALGEMTSLATVPPQEDLARRVATPGTVPELNLRAQADGPPPVLLDGTVVSATPETDTKVTTMAEDASFAGGSGGQ</sequence>
<reference evidence="1" key="1">
    <citation type="submission" date="2020-05" db="EMBL/GenBank/DDBJ databases">
        <title>Large-scale comparative analyses of tick genomes elucidate their genetic diversity and vector capacities.</title>
        <authorList>
            <person name="Jia N."/>
            <person name="Wang J."/>
            <person name="Shi W."/>
            <person name="Du L."/>
            <person name="Sun Y."/>
            <person name="Zhan W."/>
            <person name="Jiang J."/>
            <person name="Wang Q."/>
            <person name="Zhang B."/>
            <person name="Ji P."/>
            <person name="Sakyi L.B."/>
            <person name="Cui X."/>
            <person name="Yuan T."/>
            <person name="Jiang B."/>
            <person name="Yang W."/>
            <person name="Lam T.T.-Y."/>
            <person name="Chang Q."/>
            <person name="Ding S."/>
            <person name="Wang X."/>
            <person name="Zhu J."/>
            <person name="Ruan X."/>
            <person name="Zhao L."/>
            <person name="Wei J."/>
            <person name="Que T."/>
            <person name="Du C."/>
            <person name="Cheng J."/>
            <person name="Dai P."/>
            <person name="Han X."/>
            <person name="Huang E."/>
            <person name="Gao Y."/>
            <person name="Liu J."/>
            <person name="Shao H."/>
            <person name="Ye R."/>
            <person name="Li L."/>
            <person name="Wei W."/>
            <person name="Wang X."/>
            <person name="Wang C."/>
            <person name="Yang T."/>
            <person name="Huo Q."/>
            <person name="Li W."/>
            <person name="Guo W."/>
            <person name="Chen H."/>
            <person name="Zhou L."/>
            <person name="Ni X."/>
            <person name="Tian J."/>
            <person name="Zhou Y."/>
            <person name="Sheng Y."/>
            <person name="Liu T."/>
            <person name="Pan Y."/>
            <person name="Xia L."/>
            <person name="Li J."/>
            <person name="Zhao F."/>
            <person name="Cao W."/>
        </authorList>
    </citation>
    <scope>NUCLEOTIDE SEQUENCE</scope>
    <source>
        <strain evidence="1">Hyas-2018</strain>
    </source>
</reference>
<evidence type="ECO:0000313" key="1">
    <source>
        <dbReference type="EMBL" id="KAH6946671.1"/>
    </source>
</evidence>
<dbReference type="EMBL" id="CM023481">
    <property type="protein sequence ID" value="KAH6946671.1"/>
    <property type="molecule type" value="Genomic_DNA"/>
</dbReference>
<dbReference type="Proteomes" id="UP000821845">
    <property type="component" value="Chromosome 1"/>
</dbReference>
<protein>
    <submittedName>
        <fullName evidence="1">Uncharacterized protein</fullName>
    </submittedName>
</protein>
<name>A0ACB7TKQ4_HYAAI</name>